<name>A0A6J3KV91_9HYME</name>
<dbReference type="Pfam" id="PF04752">
    <property type="entry name" value="ChaC"/>
    <property type="match status" value="1"/>
</dbReference>
<sequence>MSVVDLNRESSNETFAKIKSSSSKISIYSTVTKINHQIVNLYTTLRRKYRPSKISTKIRLIDHKGFKYKRSAVGHIKGFNRRFWQGNTTHRGTIEKPGRVATLVEEKEGIVYGRAFQVQDTAAFPYLENRECTLGGYMTTIATFYSREGNKSFPVIIYIATNKNKHWLGEAPLQNIAKQISECSGPNGHNVEYLLRLAEFMHRYLPEAHDEHLFTLELLVRSRIKETNMCLDTLMGKRDFNIDLEDVEIDAKDEDSDLVTNNSTNNLRKNSFQFTLQVPDKTLRCLKM</sequence>
<protein>
    <recommendedName>
        <fullName evidence="2">glutathione-specific gamma-glutamylcyclotransferase</fullName>
        <ecNumber evidence="2">4.3.2.7</ecNumber>
    </recommendedName>
</protein>
<evidence type="ECO:0000313" key="6">
    <source>
        <dbReference type="RefSeq" id="XP_033357303.1"/>
    </source>
</evidence>
<dbReference type="Proteomes" id="UP000504631">
    <property type="component" value="Unplaced"/>
</dbReference>
<dbReference type="GO" id="GO:0005737">
    <property type="term" value="C:cytoplasm"/>
    <property type="evidence" value="ECO:0007669"/>
    <property type="project" value="TreeGrafter"/>
</dbReference>
<evidence type="ECO:0000256" key="1">
    <source>
        <dbReference type="ARBA" id="ARBA00009662"/>
    </source>
</evidence>
<dbReference type="Gene3D" id="3.10.490.10">
    <property type="entry name" value="Gamma-glutamyl cyclotransferase-like"/>
    <property type="match status" value="1"/>
</dbReference>
<dbReference type="KEGG" id="bvk:117237440"/>
<dbReference type="PANTHER" id="PTHR12192:SF26">
    <property type="entry name" value="GLUTATHIONE-SPECIFIC GAMMA-GLUTAMYLCYCLOTRANSFERASE 1"/>
    <property type="match status" value="1"/>
</dbReference>
<dbReference type="GO" id="GO:0061928">
    <property type="term" value="F:glutathione specific gamma-glutamylcyclotransferase activity"/>
    <property type="evidence" value="ECO:0007669"/>
    <property type="project" value="UniProtKB-EC"/>
</dbReference>
<comment type="similarity">
    <text evidence="1">Belongs to the gamma-glutamylcyclotransferase family. ChaC subfamily.</text>
</comment>
<dbReference type="InterPro" id="IPR036568">
    <property type="entry name" value="GGCT-like_sf"/>
</dbReference>
<dbReference type="RefSeq" id="XP_033357303.1">
    <property type="nucleotide sequence ID" value="XM_033501412.1"/>
</dbReference>
<evidence type="ECO:0000256" key="4">
    <source>
        <dbReference type="ARBA" id="ARBA00048073"/>
    </source>
</evidence>
<dbReference type="GeneID" id="117237440"/>
<keyword evidence="3" id="KW-0456">Lyase</keyword>
<dbReference type="EC" id="4.3.2.7" evidence="2"/>
<gene>
    <name evidence="6" type="primary">LOC117237440</name>
</gene>
<dbReference type="AlphaFoldDB" id="A0A6J3KV91"/>
<reference evidence="6" key="1">
    <citation type="submission" date="2025-08" db="UniProtKB">
        <authorList>
            <consortium name="RefSeq"/>
        </authorList>
    </citation>
    <scope>IDENTIFICATION</scope>
    <source>
        <tissue evidence="6">Muscle</tissue>
    </source>
</reference>
<keyword evidence="5" id="KW-1185">Reference proteome</keyword>
<proteinExistence type="inferred from homology"/>
<evidence type="ECO:0000256" key="2">
    <source>
        <dbReference type="ARBA" id="ARBA00012344"/>
    </source>
</evidence>
<dbReference type="InterPro" id="IPR006840">
    <property type="entry name" value="ChaC"/>
</dbReference>
<dbReference type="GO" id="GO:0006751">
    <property type="term" value="P:glutathione catabolic process"/>
    <property type="evidence" value="ECO:0007669"/>
    <property type="project" value="InterPro"/>
</dbReference>
<accession>A0A6J3KV91</accession>
<evidence type="ECO:0000313" key="5">
    <source>
        <dbReference type="Proteomes" id="UP000504631"/>
    </source>
</evidence>
<dbReference type="SUPFAM" id="SSF110857">
    <property type="entry name" value="Gamma-glutamyl cyclotransferase-like"/>
    <property type="match status" value="1"/>
</dbReference>
<dbReference type="PANTHER" id="PTHR12192">
    <property type="entry name" value="CATION TRANSPORT PROTEIN CHAC-RELATED"/>
    <property type="match status" value="1"/>
</dbReference>
<evidence type="ECO:0000256" key="3">
    <source>
        <dbReference type="ARBA" id="ARBA00023239"/>
    </source>
</evidence>
<organism evidence="5 6">
    <name type="scientific">Bombus vosnesenskii</name>
    <dbReference type="NCBI Taxonomy" id="207650"/>
    <lineage>
        <taxon>Eukaryota</taxon>
        <taxon>Metazoa</taxon>
        <taxon>Ecdysozoa</taxon>
        <taxon>Arthropoda</taxon>
        <taxon>Hexapoda</taxon>
        <taxon>Insecta</taxon>
        <taxon>Pterygota</taxon>
        <taxon>Neoptera</taxon>
        <taxon>Endopterygota</taxon>
        <taxon>Hymenoptera</taxon>
        <taxon>Apocrita</taxon>
        <taxon>Aculeata</taxon>
        <taxon>Apoidea</taxon>
        <taxon>Anthophila</taxon>
        <taxon>Apidae</taxon>
        <taxon>Bombus</taxon>
        <taxon>Pyrobombus</taxon>
    </lineage>
</organism>
<dbReference type="CDD" id="cd06661">
    <property type="entry name" value="GGCT_like"/>
    <property type="match status" value="1"/>
</dbReference>
<comment type="catalytic activity">
    <reaction evidence="4">
        <text>glutathione = L-cysteinylglycine + 5-oxo-L-proline</text>
        <dbReference type="Rhea" id="RHEA:47724"/>
        <dbReference type="ChEBI" id="CHEBI:57925"/>
        <dbReference type="ChEBI" id="CHEBI:58402"/>
        <dbReference type="ChEBI" id="CHEBI:61694"/>
        <dbReference type="EC" id="4.3.2.7"/>
    </reaction>
</comment>
<dbReference type="InterPro" id="IPR013024">
    <property type="entry name" value="GGCT-like"/>
</dbReference>